<proteinExistence type="predicted"/>
<dbReference type="AlphaFoldDB" id="Q81H10"/>
<dbReference type="HOGENOM" id="CLU_179072_2_0_9"/>
<evidence type="ECO:0000313" key="1">
    <source>
        <dbReference type="EMBL" id="AAP08003.1"/>
    </source>
</evidence>
<dbReference type="Pfam" id="PF11121">
    <property type="entry name" value="DUF2639"/>
    <property type="match status" value="1"/>
</dbReference>
<accession>Q81H10</accession>
<dbReference type="InterPro" id="IPR022580">
    <property type="entry name" value="DUF2639"/>
</dbReference>
<keyword evidence="2" id="KW-1185">Reference proteome</keyword>
<dbReference type="EMBL" id="AE016877">
    <property type="protein sequence ID" value="AAP08003.1"/>
    <property type="molecule type" value="Genomic_DNA"/>
</dbReference>
<protein>
    <recommendedName>
        <fullName evidence="3">DUF2639 domain-containing protein</fullName>
    </recommendedName>
</protein>
<dbReference type="Proteomes" id="UP000001417">
    <property type="component" value="Chromosome"/>
</dbReference>
<evidence type="ECO:0008006" key="3">
    <source>
        <dbReference type="Google" id="ProtNLM"/>
    </source>
</evidence>
<name>Q81H10_BACCR</name>
<reference evidence="1 2" key="1">
    <citation type="journal article" date="2003" name="Nature">
        <title>Genome sequence of Bacillus cereus and comparative analysis with Bacillus anthracis.</title>
        <authorList>
            <person name="Ivanova N."/>
            <person name="Sorokin A."/>
            <person name="Anderson I."/>
            <person name="Galleron N."/>
            <person name="Candelon B."/>
            <person name="Kapatral V."/>
            <person name="Bhattacharyya A."/>
            <person name="Reznik G."/>
            <person name="Mikhailova N."/>
            <person name="Lapidus A."/>
            <person name="Chu L."/>
            <person name="Mazur M."/>
            <person name="Goltsman E."/>
            <person name="Larsen N."/>
            <person name="D'Souza M."/>
            <person name="Walunas T."/>
            <person name="Grechkin Y."/>
            <person name="Pusch G."/>
            <person name="Haselkorn R."/>
            <person name="Fonstein M."/>
            <person name="Ehrlich S.D."/>
            <person name="Overbeek R."/>
            <person name="Kyrpides N."/>
        </authorList>
    </citation>
    <scope>NUCLEOTIDE SEQUENCE [LARGE SCALE GENOMIC DNA]</scope>
    <source>
        <strain evidence="2">ATCC 14579 / DSM 31 / CCUG 7414 / JCM 2152 / NBRC 15305 / NCIMB 9373 / NCTC 2599 / NRRL B-3711</strain>
    </source>
</reference>
<evidence type="ECO:0000313" key="2">
    <source>
        <dbReference type="Proteomes" id="UP000001417"/>
    </source>
</evidence>
<dbReference type="KEGG" id="bce:BC1016"/>
<dbReference type="PATRIC" id="fig|226900.8.peg.972"/>
<gene>
    <name evidence="1" type="ordered locus">BC_1016</name>
</gene>
<organism evidence="1 2">
    <name type="scientific">Bacillus cereus (strain ATCC 14579 / DSM 31 / CCUG 7414 / JCM 2152 / NBRC 15305 / NCIMB 9373 / NCTC 2599 / NRRL B-3711)</name>
    <dbReference type="NCBI Taxonomy" id="226900"/>
    <lineage>
        <taxon>Bacteria</taxon>
        <taxon>Bacillati</taxon>
        <taxon>Bacillota</taxon>
        <taxon>Bacilli</taxon>
        <taxon>Bacillales</taxon>
        <taxon>Bacillaceae</taxon>
        <taxon>Bacillus</taxon>
        <taxon>Bacillus cereus group</taxon>
    </lineage>
</organism>
<sequence length="52" mass="6096">MKGSDHMYFGSKGWYVKELKKLGIRTYEGKKLESYRTHVLSSLLERMKRASA</sequence>